<feature type="compositionally biased region" description="Basic and acidic residues" evidence="1">
    <location>
        <begin position="333"/>
        <end position="344"/>
    </location>
</feature>
<dbReference type="GO" id="GO:0042790">
    <property type="term" value="P:nucleolar large rRNA transcription by RNA polymerase I"/>
    <property type="evidence" value="ECO:0007669"/>
    <property type="project" value="TreeGrafter"/>
</dbReference>
<evidence type="ECO:0000313" key="2">
    <source>
        <dbReference type="EMBL" id="KAH7327884.1"/>
    </source>
</evidence>
<feature type="region of interest" description="Disordered" evidence="1">
    <location>
        <begin position="1"/>
        <end position="110"/>
    </location>
</feature>
<dbReference type="PANTHER" id="PTHR28244">
    <property type="entry name" value="RNA POLYMERASE I-SPECIFIC TRANSCRIPTION INITIATION FACTOR RRN11"/>
    <property type="match status" value="1"/>
</dbReference>
<proteinExistence type="predicted"/>
<dbReference type="GO" id="GO:0070860">
    <property type="term" value="C:RNA polymerase I core factor complex"/>
    <property type="evidence" value="ECO:0007669"/>
    <property type="project" value="TreeGrafter"/>
</dbReference>
<feature type="region of interest" description="Disordered" evidence="1">
    <location>
        <begin position="325"/>
        <end position="344"/>
    </location>
</feature>
<dbReference type="GO" id="GO:0001164">
    <property type="term" value="F:RNA polymerase I core promoter sequence-specific DNA binding"/>
    <property type="evidence" value="ECO:0007669"/>
    <property type="project" value="TreeGrafter"/>
</dbReference>
<protein>
    <submittedName>
        <fullName evidence="2">Uncharacterized protein</fullName>
    </submittedName>
</protein>
<dbReference type="GO" id="GO:0017025">
    <property type="term" value="F:TBP-class protein binding"/>
    <property type="evidence" value="ECO:0007669"/>
    <property type="project" value="TreeGrafter"/>
</dbReference>
<accession>A0A8K0WWX7</accession>
<name>A0A8K0WWX7_9HYPO</name>
<feature type="compositionally biased region" description="Basic and acidic residues" evidence="1">
    <location>
        <begin position="100"/>
        <end position="110"/>
    </location>
</feature>
<organism evidence="2 3">
    <name type="scientific">Stachybotrys elegans</name>
    <dbReference type="NCBI Taxonomy" id="80388"/>
    <lineage>
        <taxon>Eukaryota</taxon>
        <taxon>Fungi</taxon>
        <taxon>Dikarya</taxon>
        <taxon>Ascomycota</taxon>
        <taxon>Pezizomycotina</taxon>
        <taxon>Sordariomycetes</taxon>
        <taxon>Hypocreomycetidae</taxon>
        <taxon>Hypocreales</taxon>
        <taxon>Stachybotryaceae</taxon>
        <taxon>Stachybotrys</taxon>
    </lineage>
</organism>
<dbReference type="OrthoDB" id="2159786at2759"/>
<dbReference type="Proteomes" id="UP000813444">
    <property type="component" value="Unassembled WGS sequence"/>
</dbReference>
<evidence type="ECO:0000256" key="1">
    <source>
        <dbReference type="SAM" id="MobiDB-lite"/>
    </source>
</evidence>
<dbReference type="InterPro" id="IPR053029">
    <property type="entry name" value="RNA_pol_I-specific_init_factor"/>
</dbReference>
<reference evidence="2" key="1">
    <citation type="journal article" date="2021" name="Nat. Commun.">
        <title>Genetic determinants of endophytism in the Arabidopsis root mycobiome.</title>
        <authorList>
            <person name="Mesny F."/>
            <person name="Miyauchi S."/>
            <person name="Thiergart T."/>
            <person name="Pickel B."/>
            <person name="Atanasova L."/>
            <person name="Karlsson M."/>
            <person name="Huettel B."/>
            <person name="Barry K.W."/>
            <person name="Haridas S."/>
            <person name="Chen C."/>
            <person name="Bauer D."/>
            <person name="Andreopoulos W."/>
            <person name="Pangilinan J."/>
            <person name="LaButti K."/>
            <person name="Riley R."/>
            <person name="Lipzen A."/>
            <person name="Clum A."/>
            <person name="Drula E."/>
            <person name="Henrissat B."/>
            <person name="Kohler A."/>
            <person name="Grigoriev I.V."/>
            <person name="Martin F.M."/>
            <person name="Hacquard S."/>
        </authorList>
    </citation>
    <scope>NUCLEOTIDE SEQUENCE</scope>
    <source>
        <strain evidence="2">MPI-CAGE-CH-0235</strain>
    </source>
</reference>
<feature type="compositionally biased region" description="Acidic residues" evidence="1">
    <location>
        <begin position="89"/>
        <end position="99"/>
    </location>
</feature>
<gene>
    <name evidence="2" type="ORF">B0I35DRAFT_415971</name>
</gene>
<comment type="caution">
    <text evidence="2">The sequence shown here is derived from an EMBL/GenBank/DDBJ whole genome shotgun (WGS) entry which is preliminary data.</text>
</comment>
<dbReference type="PANTHER" id="PTHR28244:SF1">
    <property type="entry name" value="RNA POLYMERASE I-SPECIFIC TRANSCRIPTION INITIATION FACTOR RRN11"/>
    <property type="match status" value="1"/>
</dbReference>
<sequence length="390" mass="43887">MDSEDELEDRESQLPNALKRKRTPTSSEFDAPRTRLPLTINPFSYPPSLLSQFPLAGLTDQDEDPSASIRDFPHRGLEFKPVATAASEPDTEEEEEEEESKPGKKGAEADESVGHLHVLIQAIHQFLDHGEINKAARAYGVILQLRPDGAPVDVRKHHLWAIGAEILMRNGEEPSAGAAKRWGSAANMAKLKAYYETLIQQHPYDPRRPNSVSALDFQLAQLSCEMYNVYAEQQDASMRLEEEMSEGSMEVSYDAEADGATGGQDARAEERGDRLRAKALKSMQEIAERLDSLMAEPPYSKSHDYLRLRAMASLYIADLVVPRTSNLDTGANDPERQRQREREKARGCLQKIMDNRGELDHFTQKIFRECGGQDERDKKRMHSSLPIRKG</sequence>
<feature type="region of interest" description="Disordered" evidence="1">
    <location>
        <begin position="370"/>
        <end position="390"/>
    </location>
</feature>
<dbReference type="AlphaFoldDB" id="A0A8K0WWX7"/>
<evidence type="ECO:0000313" key="3">
    <source>
        <dbReference type="Proteomes" id="UP000813444"/>
    </source>
</evidence>
<dbReference type="EMBL" id="JAGPNK010000001">
    <property type="protein sequence ID" value="KAH7327884.1"/>
    <property type="molecule type" value="Genomic_DNA"/>
</dbReference>
<keyword evidence="3" id="KW-1185">Reference proteome</keyword>